<dbReference type="InterPro" id="IPR026881">
    <property type="entry name" value="WYL_dom"/>
</dbReference>
<evidence type="ECO:0000259" key="3">
    <source>
        <dbReference type="PROSITE" id="PS51000"/>
    </source>
</evidence>
<keyword evidence="2" id="KW-0804">Transcription</keyword>
<comment type="caution">
    <text evidence="4">The sequence shown here is derived from an EMBL/GenBank/DDBJ whole genome shotgun (WGS) entry which is preliminary data.</text>
</comment>
<dbReference type="InterPro" id="IPR057727">
    <property type="entry name" value="WCX_dom"/>
</dbReference>
<dbReference type="Pfam" id="PF08279">
    <property type="entry name" value="HTH_11"/>
    <property type="match status" value="1"/>
</dbReference>
<keyword evidence="1" id="KW-0805">Transcription regulation</keyword>
<dbReference type="SUPFAM" id="SSF46785">
    <property type="entry name" value="Winged helix' DNA-binding domain"/>
    <property type="match status" value="1"/>
</dbReference>
<protein>
    <submittedName>
        <fullName evidence="4">YafY family transcriptional regulator</fullName>
    </submittedName>
</protein>
<dbReference type="InterPro" id="IPR001034">
    <property type="entry name" value="DeoR_HTH"/>
</dbReference>
<proteinExistence type="predicted"/>
<keyword evidence="5" id="KW-1185">Reference proteome</keyword>
<dbReference type="Gene3D" id="1.10.10.10">
    <property type="entry name" value="Winged helix-like DNA-binding domain superfamily/Winged helix DNA-binding domain"/>
    <property type="match status" value="1"/>
</dbReference>
<name>A0ABT1A8R4_9PSEU</name>
<sequence>MAESSARLLRLLSLLQTQRTWSGGELADRLEVDVRTVRRDVDRLRTLGYPVHATAGTAGYRLGAGARLPPLLLDDDEAIAVAVGLRAAATGGVTGTEESSVRALAKLEAVLPARLRHRVGTLNAVTVSLPGGGPSVAPDVLVAVAAACRATEQLRFDYAGHDGTATIRRTEPHRLVHTGRRWYLVAWDLDRDDWRTFRVDRLHPRVPTGPRFTPRALPDDLPSFVAGGITTRAYRHRARFTLQVPVEVAADRIAPTVGVLEAVDERSCTLHAGSNSLDELLLYVGLFGFPFEVHEPPELVAHVQELVTRLAAAVDGR</sequence>
<evidence type="ECO:0000313" key="5">
    <source>
        <dbReference type="Proteomes" id="UP001165283"/>
    </source>
</evidence>
<dbReference type="InterPro" id="IPR036388">
    <property type="entry name" value="WH-like_DNA-bd_sf"/>
</dbReference>
<reference evidence="4" key="1">
    <citation type="submission" date="2021-04" db="EMBL/GenBank/DDBJ databases">
        <title>Pseudonocardia sp. nov., isolated from sandy soil of mangrove forest.</title>
        <authorList>
            <person name="Zan Z."/>
            <person name="Huang R."/>
            <person name="Liu W."/>
        </authorList>
    </citation>
    <scope>NUCLEOTIDE SEQUENCE</scope>
    <source>
        <strain evidence="4">S2-4</strain>
    </source>
</reference>
<dbReference type="Pfam" id="PF13280">
    <property type="entry name" value="WYL"/>
    <property type="match status" value="1"/>
</dbReference>
<evidence type="ECO:0000256" key="2">
    <source>
        <dbReference type="ARBA" id="ARBA00023163"/>
    </source>
</evidence>
<dbReference type="EMBL" id="JAGSOV010000065">
    <property type="protein sequence ID" value="MCO1659432.1"/>
    <property type="molecule type" value="Genomic_DNA"/>
</dbReference>
<dbReference type="InterPro" id="IPR051534">
    <property type="entry name" value="CBASS_pafABC_assoc_protein"/>
</dbReference>
<dbReference type="InterPro" id="IPR013196">
    <property type="entry name" value="HTH_11"/>
</dbReference>
<dbReference type="Proteomes" id="UP001165283">
    <property type="component" value="Unassembled WGS sequence"/>
</dbReference>
<evidence type="ECO:0000256" key="1">
    <source>
        <dbReference type="ARBA" id="ARBA00023015"/>
    </source>
</evidence>
<dbReference type="PANTHER" id="PTHR34580">
    <property type="match status" value="1"/>
</dbReference>
<dbReference type="Pfam" id="PF25583">
    <property type="entry name" value="WCX"/>
    <property type="match status" value="1"/>
</dbReference>
<dbReference type="PROSITE" id="PS52050">
    <property type="entry name" value="WYL"/>
    <property type="match status" value="1"/>
</dbReference>
<accession>A0ABT1A8R4</accession>
<evidence type="ECO:0000313" key="4">
    <source>
        <dbReference type="EMBL" id="MCO1659432.1"/>
    </source>
</evidence>
<dbReference type="PROSITE" id="PS51000">
    <property type="entry name" value="HTH_DEOR_2"/>
    <property type="match status" value="1"/>
</dbReference>
<gene>
    <name evidence="4" type="ORF">KDL28_30615</name>
</gene>
<dbReference type="InterPro" id="IPR036390">
    <property type="entry name" value="WH_DNA-bd_sf"/>
</dbReference>
<dbReference type="PANTHER" id="PTHR34580:SF3">
    <property type="entry name" value="PROTEIN PAFB"/>
    <property type="match status" value="1"/>
</dbReference>
<dbReference type="RefSeq" id="WP_252444254.1">
    <property type="nucleotide sequence ID" value="NZ_JAGSOV010000065.1"/>
</dbReference>
<feature type="domain" description="HTH deoR-type" evidence="3">
    <location>
        <begin position="4"/>
        <end position="59"/>
    </location>
</feature>
<organism evidence="4 5">
    <name type="scientific">Pseudonocardia humida</name>
    <dbReference type="NCBI Taxonomy" id="2800819"/>
    <lineage>
        <taxon>Bacteria</taxon>
        <taxon>Bacillati</taxon>
        <taxon>Actinomycetota</taxon>
        <taxon>Actinomycetes</taxon>
        <taxon>Pseudonocardiales</taxon>
        <taxon>Pseudonocardiaceae</taxon>
        <taxon>Pseudonocardia</taxon>
    </lineage>
</organism>